<feature type="chain" id="PRO_5003629571" evidence="1">
    <location>
        <begin position="22"/>
        <end position="171"/>
    </location>
</feature>
<dbReference type="Proteomes" id="UP000007881">
    <property type="component" value="Chromosome"/>
</dbReference>
<proteinExistence type="predicted"/>
<dbReference type="HOGENOM" id="CLU_1561478_0_0_0"/>
<keyword evidence="3" id="KW-1185">Reference proteome</keyword>
<accession>I0IAA6</accession>
<keyword evidence="1" id="KW-0732">Signal</keyword>
<dbReference type="KEGG" id="phm:PSMK_00350"/>
<evidence type="ECO:0000313" key="2">
    <source>
        <dbReference type="EMBL" id="BAM02194.1"/>
    </source>
</evidence>
<evidence type="ECO:0000313" key="3">
    <source>
        <dbReference type="Proteomes" id="UP000007881"/>
    </source>
</evidence>
<protein>
    <submittedName>
        <fullName evidence="2">Uncharacterized protein</fullName>
    </submittedName>
</protein>
<dbReference type="EMBL" id="AP012338">
    <property type="protein sequence ID" value="BAM02194.1"/>
    <property type="molecule type" value="Genomic_DNA"/>
</dbReference>
<organism evidence="2 3">
    <name type="scientific">Phycisphaera mikurensis (strain NBRC 102666 / KCTC 22515 / FYK2301M01)</name>
    <dbReference type="NCBI Taxonomy" id="1142394"/>
    <lineage>
        <taxon>Bacteria</taxon>
        <taxon>Pseudomonadati</taxon>
        <taxon>Planctomycetota</taxon>
        <taxon>Phycisphaerae</taxon>
        <taxon>Phycisphaerales</taxon>
        <taxon>Phycisphaeraceae</taxon>
        <taxon>Phycisphaera</taxon>
    </lineage>
</organism>
<evidence type="ECO:0000256" key="1">
    <source>
        <dbReference type="SAM" id="SignalP"/>
    </source>
</evidence>
<dbReference type="STRING" id="1142394.PSMK_00350"/>
<sequence>MKRNLLLILAAVGLLATPALGREMPAWTAPAALAGDRPAAELQRAAAAGDAAAAAAALAALDRRPPGDADGRARHHLLAGVALRVRARAAAEAGAARTLRLDAALAFLRSAAAGPAGGPLHGPALLEAAVTLRLLGGPEAEAAADRLLLEAEPLLVRGGDAATLDRLAAAR</sequence>
<feature type="signal peptide" evidence="1">
    <location>
        <begin position="1"/>
        <end position="21"/>
    </location>
</feature>
<gene>
    <name evidence="2" type="ordered locus">PSMK_00350</name>
</gene>
<dbReference type="RefSeq" id="WP_014435414.1">
    <property type="nucleotide sequence ID" value="NC_017080.1"/>
</dbReference>
<name>I0IAA6_PHYMF</name>
<dbReference type="AlphaFoldDB" id="I0IAA6"/>
<reference evidence="2 3" key="1">
    <citation type="submission" date="2012-02" db="EMBL/GenBank/DDBJ databases">
        <title>Complete genome sequence of Phycisphaera mikurensis NBRC 102666.</title>
        <authorList>
            <person name="Ankai A."/>
            <person name="Hosoyama A."/>
            <person name="Terui Y."/>
            <person name="Sekine M."/>
            <person name="Fukai R."/>
            <person name="Kato Y."/>
            <person name="Nakamura S."/>
            <person name="Yamada-Narita S."/>
            <person name="Kawakoshi A."/>
            <person name="Fukunaga Y."/>
            <person name="Yamazaki S."/>
            <person name="Fujita N."/>
        </authorList>
    </citation>
    <scope>NUCLEOTIDE SEQUENCE [LARGE SCALE GENOMIC DNA]</scope>
    <source>
        <strain evidence="3">NBRC 102666 / KCTC 22515 / FYK2301M01</strain>
    </source>
</reference>